<dbReference type="PANTHER" id="PTHR45947:SF13">
    <property type="entry name" value="TRANSFERASE"/>
    <property type="match status" value="1"/>
</dbReference>
<organism evidence="3 4">
    <name type="scientific">Ruminococcus bromii</name>
    <dbReference type="NCBI Taxonomy" id="40518"/>
    <lineage>
        <taxon>Bacteria</taxon>
        <taxon>Bacillati</taxon>
        <taxon>Bacillota</taxon>
        <taxon>Clostridia</taxon>
        <taxon>Eubacteriales</taxon>
        <taxon>Oscillospiraceae</taxon>
        <taxon>Ruminococcus</taxon>
    </lineage>
</organism>
<dbReference type="Proteomes" id="UP001056693">
    <property type="component" value="Unassembled WGS sequence"/>
</dbReference>
<dbReference type="Pfam" id="PF00534">
    <property type="entry name" value="Glycos_transf_1"/>
    <property type="match status" value="1"/>
</dbReference>
<evidence type="ECO:0000259" key="1">
    <source>
        <dbReference type="Pfam" id="PF00534"/>
    </source>
</evidence>
<feature type="domain" description="Glycosyltransferase subfamily 4-like N-terminal" evidence="2">
    <location>
        <begin position="14"/>
        <end position="217"/>
    </location>
</feature>
<feature type="domain" description="Glycosyl transferase family 1" evidence="1">
    <location>
        <begin position="232"/>
        <end position="382"/>
    </location>
</feature>
<dbReference type="SUPFAM" id="SSF53756">
    <property type="entry name" value="UDP-Glycosyltransferase/glycogen phosphorylase"/>
    <property type="match status" value="1"/>
</dbReference>
<dbReference type="Gene3D" id="3.40.50.2000">
    <property type="entry name" value="Glycogen Phosphorylase B"/>
    <property type="match status" value="2"/>
</dbReference>
<evidence type="ECO:0000313" key="3">
    <source>
        <dbReference type="EMBL" id="MCL3788152.1"/>
    </source>
</evidence>
<keyword evidence="4" id="KW-1185">Reference proteome</keyword>
<gene>
    <name evidence="3" type="ORF">E2N93_09085</name>
</gene>
<name>A0ABT0NJT6_9FIRM</name>
<protein>
    <submittedName>
        <fullName evidence="3">Glycosyltransferase family 1 protein</fullName>
    </submittedName>
</protein>
<dbReference type="EMBL" id="SNUZ01000012">
    <property type="protein sequence ID" value="MCL3788152.1"/>
    <property type="molecule type" value="Genomic_DNA"/>
</dbReference>
<dbReference type="InterPro" id="IPR050194">
    <property type="entry name" value="Glycosyltransferase_grp1"/>
</dbReference>
<proteinExistence type="predicted"/>
<dbReference type="PANTHER" id="PTHR45947">
    <property type="entry name" value="SULFOQUINOVOSYL TRANSFERASE SQD2"/>
    <property type="match status" value="1"/>
</dbReference>
<evidence type="ECO:0000313" key="4">
    <source>
        <dbReference type="Proteomes" id="UP001056693"/>
    </source>
</evidence>
<dbReference type="InterPro" id="IPR028098">
    <property type="entry name" value="Glyco_trans_4-like_N"/>
</dbReference>
<dbReference type="InterPro" id="IPR001296">
    <property type="entry name" value="Glyco_trans_1"/>
</dbReference>
<comment type="caution">
    <text evidence="3">The sequence shown here is derived from an EMBL/GenBank/DDBJ whole genome shotgun (WGS) entry which is preliminary data.</text>
</comment>
<sequence>MKILLVNKYHYVKGGSETYHFGLAKLLEEHGNEVIYFAMQDEKNYDCAQAKYFSKNVDFNKSMSPFEKLTAGMHALYSFDAKKKIEQLIEAEKPDIVHINLVHRHITLSILNAIQKYNIPVVFTAHDLNCVCPTHTMLCGDKVCDRCVAEHSYKPALEQKCVKNSALQTYLAVIEAKNYERMKMYDKIDFYICPSDFYRKQFVKSGITKNPVVHWVNFLPVGTEYKLCSNAKDYFLFFGRLSVEKGLMSLVKAYHKGNFKNKLYLVGDGPLREELENYVKENNLTEKVIFTGFQSGDALKKYVEEAKCVILPSEWYENGPYSILEAIALGKPAIVSNNGGLPEIVDDGKTGFICEPNNPDSLCACLEKMNNLTEDEYLAMSKAALEKARENCDCEKYYEKLMNCYKDLIKAKGGKKI</sequence>
<dbReference type="RefSeq" id="WP_022234685.1">
    <property type="nucleotide sequence ID" value="NZ_SNUZ01000012.1"/>
</dbReference>
<dbReference type="Pfam" id="PF13439">
    <property type="entry name" value="Glyco_transf_4"/>
    <property type="match status" value="1"/>
</dbReference>
<evidence type="ECO:0000259" key="2">
    <source>
        <dbReference type="Pfam" id="PF13439"/>
    </source>
</evidence>
<reference evidence="3 4" key="1">
    <citation type="submission" date="2019-03" db="EMBL/GenBank/DDBJ databases">
        <authorList>
            <person name="Molinero N."/>
            <person name="Sanchez B."/>
            <person name="Walker A."/>
            <person name="Duncan S."/>
            <person name="Delgado S."/>
            <person name="Margolles A."/>
        </authorList>
    </citation>
    <scope>NUCLEOTIDE SEQUENCE [LARGE SCALE GENOMIC DNA]</scope>
    <source>
        <strain evidence="3 4">IPLA60002</strain>
    </source>
</reference>
<accession>A0ABT0NJT6</accession>
<dbReference type="CDD" id="cd03801">
    <property type="entry name" value="GT4_PimA-like"/>
    <property type="match status" value="1"/>
</dbReference>